<dbReference type="Gene3D" id="3.40.190.10">
    <property type="entry name" value="Periplasmic binding protein-like II"/>
    <property type="match status" value="2"/>
</dbReference>
<evidence type="ECO:0000256" key="3">
    <source>
        <dbReference type="ARBA" id="ARBA00023125"/>
    </source>
</evidence>
<evidence type="ECO:0000259" key="5">
    <source>
        <dbReference type="PROSITE" id="PS50931"/>
    </source>
</evidence>
<evidence type="ECO:0000256" key="2">
    <source>
        <dbReference type="ARBA" id="ARBA00023015"/>
    </source>
</evidence>
<dbReference type="InterPro" id="IPR036390">
    <property type="entry name" value="WH_DNA-bd_sf"/>
</dbReference>
<dbReference type="SUPFAM" id="SSF46785">
    <property type="entry name" value="Winged helix' DNA-binding domain"/>
    <property type="match status" value="1"/>
</dbReference>
<dbReference type="GO" id="GO:0003700">
    <property type="term" value="F:DNA-binding transcription factor activity"/>
    <property type="evidence" value="ECO:0007669"/>
    <property type="project" value="InterPro"/>
</dbReference>
<dbReference type="InterPro" id="IPR005119">
    <property type="entry name" value="LysR_subst-bd"/>
</dbReference>
<dbReference type="GO" id="GO:0032993">
    <property type="term" value="C:protein-DNA complex"/>
    <property type="evidence" value="ECO:0007669"/>
    <property type="project" value="TreeGrafter"/>
</dbReference>
<comment type="similarity">
    <text evidence="1">Belongs to the LysR transcriptional regulatory family.</text>
</comment>
<sequence>MELRHIRYFLAVAEEGNFTRAAARVGIGQPPLSQQIRDLEEEVGTPLFHRVPHGAELTEAGSAFLAAVRGMPDQVALATRAARRAARGETGTLRVGFTGASIFNPLVPATIRAYRRAFAEVDLILTEANSIGLVAALREENIDAAFVRPNGAEGDDIVVHRFADEPMVLALPKGHGAVQGDGGGAMDLSSLAAEPFILTPHYISPTLLDAAVEACRRAGFEPILGQPAPQIATVLSLVAAELGVSIVPASMRQLNVAGVAYRDIAGEPPVARLALVHLKTNRTALVQNFAARAIARNRARKG</sequence>
<evidence type="ECO:0000313" key="6">
    <source>
        <dbReference type="EMBL" id="GGE51511.1"/>
    </source>
</evidence>
<evidence type="ECO:0000256" key="1">
    <source>
        <dbReference type="ARBA" id="ARBA00009437"/>
    </source>
</evidence>
<dbReference type="PRINTS" id="PR00039">
    <property type="entry name" value="HTHLYSR"/>
</dbReference>
<dbReference type="Pfam" id="PF03466">
    <property type="entry name" value="LysR_substrate"/>
    <property type="match status" value="1"/>
</dbReference>
<dbReference type="InterPro" id="IPR036388">
    <property type="entry name" value="WH-like_DNA-bd_sf"/>
</dbReference>
<dbReference type="RefSeq" id="WP_188410701.1">
    <property type="nucleotide sequence ID" value="NZ_BMCP01000005.1"/>
</dbReference>
<comment type="caution">
    <text evidence="6">The sequence shown here is derived from an EMBL/GenBank/DDBJ whole genome shotgun (WGS) entry which is preliminary data.</text>
</comment>
<keyword evidence="7" id="KW-1185">Reference proteome</keyword>
<dbReference type="PANTHER" id="PTHR30346">
    <property type="entry name" value="TRANSCRIPTIONAL DUAL REGULATOR HCAR-RELATED"/>
    <property type="match status" value="1"/>
</dbReference>
<dbReference type="AlphaFoldDB" id="A0A8J2YLK5"/>
<evidence type="ECO:0000256" key="4">
    <source>
        <dbReference type="ARBA" id="ARBA00023163"/>
    </source>
</evidence>
<name>A0A8J2YLK5_9RHOB</name>
<reference evidence="6" key="1">
    <citation type="journal article" date="2014" name="Int. J. Syst. Evol. Microbiol.">
        <title>Complete genome sequence of Corynebacterium casei LMG S-19264T (=DSM 44701T), isolated from a smear-ripened cheese.</title>
        <authorList>
            <consortium name="US DOE Joint Genome Institute (JGI-PGF)"/>
            <person name="Walter F."/>
            <person name="Albersmeier A."/>
            <person name="Kalinowski J."/>
            <person name="Ruckert C."/>
        </authorList>
    </citation>
    <scope>NUCLEOTIDE SEQUENCE</scope>
    <source>
        <strain evidence="6">CCM 7684</strain>
    </source>
</reference>
<dbReference type="InterPro" id="IPR000847">
    <property type="entry name" value="LysR_HTH_N"/>
</dbReference>
<dbReference type="EMBL" id="BMCP01000005">
    <property type="protein sequence ID" value="GGE51511.1"/>
    <property type="molecule type" value="Genomic_DNA"/>
</dbReference>
<dbReference type="Proteomes" id="UP000602745">
    <property type="component" value="Unassembled WGS sequence"/>
</dbReference>
<organism evidence="6 7">
    <name type="scientific">Agaricicola taiwanensis</name>
    <dbReference type="NCBI Taxonomy" id="591372"/>
    <lineage>
        <taxon>Bacteria</taxon>
        <taxon>Pseudomonadati</taxon>
        <taxon>Pseudomonadota</taxon>
        <taxon>Alphaproteobacteria</taxon>
        <taxon>Rhodobacterales</taxon>
        <taxon>Paracoccaceae</taxon>
        <taxon>Agaricicola</taxon>
    </lineage>
</organism>
<dbReference type="PROSITE" id="PS50931">
    <property type="entry name" value="HTH_LYSR"/>
    <property type="match status" value="1"/>
</dbReference>
<proteinExistence type="inferred from homology"/>
<reference evidence="6" key="2">
    <citation type="submission" date="2020-09" db="EMBL/GenBank/DDBJ databases">
        <authorList>
            <person name="Sun Q."/>
            <person name="Sedlacek I."/>
        </authorList>
    </citation>
    <scope>NUCLEOTIDE SEQUENCE</scope>
    <source>
        <strain evidence="6">CCM 7684</strain>
    </source>
</reference>
<evidence type="ECO:0000313" key="7">
    <source>
        <dbReference type="Proteomes" id="UP000602745"/>
    </source>
</evidence>
<dbReference type="Gene3D" id="1.10.10.10">
    <property type="entry name" value="Winged helix-like DNA-binding domain superfamily/Winged helix DNA-binding domain"/>
    <property type="match status" value="1"/>
</dbReference>
<dbReference type="SUPFAM" id="SSF53850">
    <property type="entry name" value="Periplasmic binding protein-like II"/>
    <property type="match status" value="1"/>
</dbReference>
<dbReference type="GO" id="GO:0003677">
    <property type="term" value="F:DNA binding"/>
    <property type="evidence" value="ECO:0007669"/>
    <property type="project" value="UniProtKB-KW"/>
</dbReference>
<dbReference type="FunFam" id="1.10.10.10:FF:000001">
    <property type="entry name" value="LysR family transcriptional regulator"/>
    <property type="match status" value="1"/>
</dbReference>
<keyword evidence="4" id="KW-0804">Transcription</keyword>
<feature type="domain" description="HTH lysR-type" evidence="5">
    <location>
        <begin position="1"/>
        <end position="58"/>
    </location>
</feature>
<keyword evidence="2" id="KW-0805">Transcription regulation</keyword>
<protein>
    <submittedName>
        <fullName evidence="6">LysR family transcriptional regulator</fullName>
    </submittedName>
</protein>
<keyword evidence="3" id="KW-0238">DNA-binding</keyword>
<dbReference type="PANTHER" id="PTHR30346:SF30">
    <property type="entry name" value="SMALL NEUTRAL PROTEASE REGULATORY PROTEIN"/>
    <property type="match status" value="1"/>
</dbReference>
<dbReference type="Pfam" id="PF00126">
    <property type="entry name" value="HTH_1"/>
    <property type="match status" value="1"/>
</dbReference>
<accession>A0A8J2YLK5</accession>
<gene>
    <name evidence="6" type="ORF">GCM10007276_30670</name>
</gene>